<keyword evidence="6" id="KW-0121">Carboxypeptidase</keyword>
<keyword evidence="13" id="KW-0482">Metalloprotease</keyword>
<evidence type="ECO:0000256" key="10">
    <source>
        <dbReference type="ARBA" id="ARBA00022801"/>
    </source>
</evidence>
<feature type="signal peptide" evidence="18">
    <location>
        <begin position="1"/>
        <end position="16"/>
    </location>
</feature>
<evidence type="ECO:0000256" key="12">
    <source>
        <dbReference type="ARBA" id="ARBA00023026"/>
    </source>
</evidence>
<dbReference type="SUPFAM" id="SSF54897">
    <property type="entry name" value="Protease propeptides/inhibitors"/>
    <property type="match status" value="1"/>
</dbReference>
<keyword evidence="7" id="KW-0645">Protease</keyword>
<dbReference type="GO" id="GO:0008270">
    <property type="term" value="F:zinc ion binding"/>
    <property type="evidence" value="ECO:0007669"/>
    <property type="project" value="InterPro"/>
</dbReference>
<dbReference type="EMBL" id="CDHN01000001">
    <property type="protein sequence ID" value="CEJ82370.1"/>
    <property type="molecule type" value="Genomic_DNA"/>
</dbReference>
<evidence type="ECO:0000256" key="4">
    <source>
        <dbReference type="ARBA" id="ARBA00005988"/>
    </source>
</evidence>
<dbReference type="Pfam" id="PF00246">
    <property type="entry name" value="Peptidase_M14"/>
    <property type="match status" value="1"/>
</dbReference>
<dbReference type="SUPFAM" id="SSF53187">
    <property type="entry name" value="Zn-dependent exopeptidases"/>
    <property type="match status" value="1"/>
</dbReference>
<evidence type="ECO:0000256" key="7">
    <source>
        <dbReference type="ARBA" id="ARBA00022670"/>
    </source>
</evidence>
<keyword evidence="21" id="KW-1185">Reference proteome</keyword>
<evidence type="ECO:0000256" key="17">
    <source>
        <dbReference type="PROSITE-ProRule" id="PRU01379"/>
    </source>
</evidence>
<evidence type="ECO:0000256" key="8">
    <source>
        <dbReference type="ARBA" id="ARBA00022723"/>
    </source>
</evidence>
<dbReference type="Pfam" id="PF02244">
    <property type="entry name" value="Propep_M14"/>
    <property type="match status" value="1"/>
</dbReference>
<keyword evidence="5" id="KW-0964">Secreted</keyword>
<dbReference type="GO" id="GO:0004181">
    <property type="term" value="F:metallocarboxypeptidase activity"/>
    <property type="evidence" value="ECO:0007669"/>
    <property type="project" value="InterPro"/>
</dbReference>
<keyword evidence="12" id="KW-0843">Virulence</keyword>
<dbReference type="SMART" id="SM00631">
    <property type="entry name" value="Zn_pept"/>
    <property type="match status" value="1"/>
</dbReference>
<evidence type="ECO:0000313" key="21">
    <source>
        <dbReference type="Proteomes" id="UP000039046"/>
    </source>
</evidence>
<comment type="function">
    <text evidence="2">Extracellular metalloprotease that contributes to pathogenicity.</text>
</comment>
<comment type="similarity">
    <text evidence="4 17">Belongs to the peptidase M14 family.</text>
</comment>
<dbReference type="InterPro" id="IPR000834">
    <property type="entry name" value="Peptidase_M14"/>
</dbReference>
<evidence type="ECO:0000256" key="14">
    <source>
        <dbReference type="ARBA" id="ARBA00023145"/>
    </source>
</evidence>
<feature type="domain" description="Peptidase M14" evidence="19">
    <location>
        <begin position="126"/>
        <end position="420"/>
    </location>
</feature>
<reference evidence="20 21" key="1">
    <citation type="journal article" date="2015" name="Genome Announc.">
        <title>Draft Genome Sequence and Gene Annotation of the Entomopathogenic Fungus Verticillium hemipterigenum.</title>
        <authorList>
            <person name="Horn F."/>
            <person name="Habel A."/>
            <person name="Scharf D.H."/>
            <person name="Dworschak J."/>
            <person name="Brakhage A.A."/>
            <person name="Guthke R."/>
            <person name="Hertweck C."/>
            <person name="Linde J."/>
        </authorList>
    </citation>
    <scope>NUCLEOTIDE SEQUENCE [LARGE SCALE GENOMIC DNA]</scope>
</reference>
<evidence type="ECO:0000256" key="16">
    <source>
        <dbReference type="ARBA" id="ARBA00081330"/>
    </source>
</evidence>
<proteinExistence type="inferred from homology"/>
<keyword evidence="10" id="KW-0378">Hydrolase</keyword>
<keyword evidence="9 18" id="KW-0732">Signal</keyword>
<dbReference type="Gene3D" id="3.30.70.340">
    <property type="entry name" value="Metallocarboxypeptidase-like"/>
    <property type="match status" value="1"/>
</dbReference>
<dbReference type="HOGENOM" id="CLU_019326_1_1_1"/>
<dbReference type="GO" id="GO:0006508">
    <property type="term" value="P:proteolysis"/>
    <property type="evidence" value="ECO:0007669"/>
    <property type="project" value="UniProtKB-KW"/>
</dbReference>
<keyword evidence="15" id="KW-1015">Disulfide bond</keyword>
<name>A0A0A1T868_9HYPO</name>
<dbReference type="GO" id="GO:0005576">
    <property type="term" value="C:extracellular region"/>
    <property type="evidence" value="ECO:0007669"/>
    <property type="project" value="UniProtKB-SubCell"/>
</dbReference>
<evidence type="ECO:0000256" key="2">
    <source>
        <dbReference type="ARBA" id="ARBA00003091"/>
    </source>
</evidence>
<dbReference type="Proteomes" id="UP000039046">
    <property type="component" value="Unassembled WGS sequence"/>
</dbReference>
<dbReference type="InterPro" id="IPR003146">
    <property type="entry name" value="M14A_act_pep"/>
</dbReference>
<evidence type="ECO:0000256" key="5">
    <source>
        <dbReference type="ARBA" id="ARBA00022525"/>
    </source>
</evidence>
<dbReference type="PRINTS" id="PR00765">
    <property type="entry name" value="CRBOXYPTASEA"/>
</dbReference>
<gene>
    <name evidence="20" type="ORF">VHEMI02439</name>
</gene>
<dbReference type="STRING" id="1531966.A0A0A1T868"/>
<evidence type="ECO:0000256" key="13">
    <source>
        <dbReference type="ARBA" id="ARBA00023049"/>
    </source>
</evidence>
<evidence type="ECO:0000256" key="9">
    <source>
        <dbReference type="ARBA" id="ARBA00022729"/>
    </source>
</evidence>
<keyword evidence="8" id="KW-0479">Metal-binding</keyword>
<keyword evidence="14" id="KW-0865">Zymogen</keyword>
<dbReference type="CDD" id="cd03860">
    <property type="entry name" value="M14_CP_A-B_like"/>
    <property type="match status" value="1"/>
</dbReference>
<dbReference type="FunFam" id="3.40.630.10:FF:000040">
    <property type="entry name" value="zinc carboxypeptidase"/>
    <property type="match status" value="1"/>
</dbReference>
<dbReference type="OrthoDB" id="3626597at2759"/>
<evidence type="ECO:0000256" key="11">
    <source>
        <dbReference type="ARBA" id="ARBA00022833"/>
    </source>
</evidence>
<evidence type="ECO:0000313" key="20">
    <source>
        <dbReference type="EMBL" id="CEJ82370.1"/>
    </source>
</evidence>
<organism evidence="20 21">
    <name type="scientific">[Torrubiella] hemipterigena</name>
    <dbReference type="NCBI Taxonomy" id="1531966"/>
    <lineage>
        <taxon>Eukaryota</taxon>
        <taxon>Fungi</taxon>
        <taxon>Dikarya</taxon>
        <taxon>Ascomycota</taxon>
        <taxon>Pezizomycotina</taxon>
        <taxon>Sordariomycetes</taxon>
        <taxon>Hypocreomycetidae</taxon>
        <taxon>Hypocreales</taxon>
        <taxon>Clavicipitaceae</taxon>
        <taxon>Clavicipitaceae incertae sedis</taxon>
        <taxon>'Torrubiella' clade</taxon>
    </lineage>
</organism>
<evidence type="ECO:0000256" key="6">
    <source>
        <dbReference type="ARBA" id="ARBA00022645"/>
    </source>
</evidence>
<dbReference type="PROSITE" id="PS52035">
    <property type="entry name" value="PEPTIDASE_M14"/>
    <property type="match status" value="1"/>
</dbReference>
<feature type="chain" id="PRO_5001979006" description="Carboxypeptidase M14A" evidence="18">
    <location>
        <begin position="17"/>
        <end position="434"/>
    </location>
</feature>
<dbReference type="AlphaFoldDB" id="A0A0A1T868"/>
<evidence type="ECO:0000256" key="3">
    <source>
        <dbReference type="ARBA" id="ARBA00004613"/>
    </source>
</evidence>
<accession>A0A0A1T868</accession>
<keyword evidence="11" id="KW-0862">Zinc</keyword>
<dbReference type="PANTHER" id="PTHR11705">
    <property type="entry name" value="PROTEASE FAMILY M14 CARBOXYPEPTIDASE A,B"/>
    <property type="match status" value="1"/>
</dbReference>
<dbReference type="InterPro" id="IPR036990">
    <property type="entry name" value="M14A-like_propep"/>
</dbReference>
<feature type="active site" description="Proton donor/acceptor" evidence="17">
    <location>
        <position position="388"/>
    </location>
</feature>
<comment type="cofactor">
    <cofactor evidence="1">
        <name>Zn(2+)</name>
        <dbReference type="ChEBI" id="CHEBI:29105"/>
    </cofactor>
</comment>
<comment type="subcellular location">
    <subcellularLocation>
        <location evidence="3">Secreted</location>
    </subcellularLocation>
</comment>
<sequence>MRFLFVALAGAAIVSAAAIESTQEKFNYDGYKVLRMDIENEDEARRLTDIVDNLGLSWWKMPGEAGDHATVQIPPDQVSAFEAGAAAAAFRNIEVVHDDLGYAIFQESNVTDTYEPGSNSMNWFGSYHTWDQHHQWFKDIQAKYPKNSAMVSMGKSVEGKDIFGIHIWGSAKGRKAFVMTGTIHAREWIVGKVIEYNVQGILEEMEKEEMKPIMEKFDFFIYPFVNPDGFIFTSNTRMWRKNRAKTDKPNCLGIDCNRNFDTKWGGPGASKDPCHEMYHGPSAASEPETKAIQNTILDISKSQGVAFYIDWHSYGQMILSPYGYNCQTEGPRFKEHMTHSNANADALKAVHGTQFRTGSACKVLYQLSGSSTDWAVDNAKVEFAYLQELRDKSGFVIKPELIKPSGEEAWAGLKAMMKSYIKTNYAQSGFNETA</sequence>
<dbReference type="PANTHER" id="PTHR11705:SF143">
    <property type="entry name" value="SLL0236 PROTEIN"/>
    <property type="match status" value="1"/>
</dbReference>
<protein>
    <recommendedName>
        <fullName evidence="16">Carboxypeptidase M14A</fullName>
    </recommendedName>
</protein>
<evidence type="ECO:0000256" key="15">
    <source>
        <dbReference type="ARBA" id="ARBA00023157"/>
    </source>
</evidence>
<dbReference type="Gene3D" id="3.40.630.10">
    <property type="entry name" value="Zn peptidases"/>
    <property type="match status" value="1"/>
</dbReference>
<evidence type="ECO:0000256" key="18">
    <source>
        <dbReference type="SAM" id="SignalP"/>
    </source>
</evidence>
<evidence type="ECO:0000256" key="1">
    <source>
        <dbReference type="ARBA" id="ARBA00001947"/>
    </source>
</evidence>
<evidence type="ECO:0000259" key="19">
    <source>
        <dbReference type="PROSITE" id="PS52035"/>
    </source>
</evidence>